<name>A0A1E1F6S9_9SPHN</name>
<dbReference type="PANTHER" id="PTHR44051">
    <property type="entry name" value="GLUTATHIONE S-TRANSFERASE-RELATED"/>
    <property type="match status" value="1"/>
</dbReference>
<reference evidence="3 4" key="1">
    <citation type="submission" date="2016-10" db="EMBL/GenBank/DDBJ databases">
        <title>Complete Genome Sequence of the Nonylphenol-Degrading Bacterium Sphingobium cloacae JCM 10874T.</title>
        <authorList>
            <person name="Ootsuka M."/>
            <person name="Nishizawa T."/>
            <person name="Ohta H."/>
        </authorList>
    </citation>
    <scope>NUCLEOTIDE SEQUENCE [LARGE SCALE GENOMIC DNA]</scope>
    <source>
        <strain evidence="3 4">JCM 10874</strain>
    </source>
</reference>
<evidence type="ECO:0000259" key="1">
    <source>
        <dbReference type="PROSITE" id="PS50404"/>
    </source>
</evidence>
<gene>
    <name evidence="3" type="ORF">SCLO_1031790</name>
</gene>
<dbReference type="CDD" id="cd00570">
    <property type="entry name" value="GST_N_family"/>
    <property type="match status" value="1"/>
</dbReference>
<evidence type="ECO:0008006" key="5">
    <source>
        <dbReference type="Google" id="ProtNLM"/>
    </source>
</evidence>
<dbReference type="Gene3D" id="3.40.30.10">
    <property type="entry name" value="Glutaredoxin"/>
    <property type="match status" value="1"/>
</dbReference>
<feature type="domain" description="GST N-terminal" evidence="1">
    <location>
        <begin position="3"/>
        <end position="81"/>
    </location>
</feature>
<feature type="domain" description="GST C-terminal" evidence="2">
    <location>
        <begin position="86"/>
        <end position="219"/>
    </location>
</feature>
<dbReference type="InterPro" id="IPR004046">
    <property type="entry name" value="GST_C"/>
</dbReference>
<dbReference type="InterPro" id="IPR036282">
    <property type="entry name" value="Glutathione-S-Trfase_C_sf"/>
</dbReference>
<proteinExistence type="predicted"/>
<dbReference type="Pfam" id="PF13417">
    <property type="entry name" value="GST_N_3"/>
    <property type="match status" value="1"/>
</dbReference>
<dbReference type="SUPFAM" id="SSF47616">
    <property type="entry name" value="GST C-terminal domain-like"/>
    <property type="match status" value="1"/>
</dbReference>
<dbReference type="SUPFAM" id="SSF52833">
    <property type="entry name" value="Thioredoxin-like"/>
    <property type="match status" value="1"/>
</dbReference>
<dbReference type="AlphaFoldDB" id="A0A1E1F6S9"/>
<dbReference type="InterPro" id="IPR036249">
    <property type="entry name" value="Thioredoxin-like_sf"/>
</dbReference>
<evidence type="ECO:0000313" key="3">
    <source>
        <dbReference type="EMBL" id="BAV66219.1"/>
    </source>
</evidence>
<dbReference type="PROSITE" id="PS50404">
    <property type="entry name" value="GST_NTER"/>
    <property type="match status" value="1"/>
</dbReference>
<keyword evidence="4" id="KW-1185">Reference proteome</keyword>
<dbReference type="InterPro" id="IPR040079">
    <property type="entry name" value="Glutathione_S-Trfase"/>
</dbReference>
<dbReference type="Pfam" id="PF00043">
    <property type="entry name" value="GST_C"/>
    <property type="match status" value="1"/>
</dbReference>
<dbReference type="InterPro" id="IPR010987">
    <property type="entry name" value="Glutathione-S-Trfase_C-like"/>
</dbReference>
<evidence type="ECO:0000259" key="2">
    <source>
        <dbReference type="PROSITE" id="PS50405"/>
    </source>
</evidence>
<evidence type="ECO:0000313" key="4">
    <source>
        <dbReference type="Proteomes" id="UP000218272"/>
    </source>
</evidence>
<dbReference type="Proteomes" id="UP000218272">
    <property type="component" value="Chromosome SCLO_1"/>
</dbReference>
<dbReference type="KEGG" id="sclo:SCLO_1031790"/>
<dbReference type="EMBL" id="AP017655">
    <property type="protein sequence ID" value="BAV66219.1"/>
    <property type="molecule type" value="Genomic_DNA"/>
</dbReference>
<protein>
    <recommendedName>
        <fullName evidence="5">Glutathione S-transferase</fullName>
    </recommendedName>
</protein>
<dbReference type="Gene3D" id="1.20.1050.10">
    <property type="match status" value="1"/>
</dbReference>
<dbReference type="SFLD" id="SFLDS00019">
    <property type="entry name" value="Glutathione_Transferase_(cytos"/>
    <property type="match status" value="1"/>
</dbReference>
<sequence length="219" mass="23950">MERQMILYGARPSPFVRKVIVFAAEKGVALDVQPGGFGQGGEIFAQASPFGKIPAFQDGDFLISDSSAIITYLDTICPEPPLIPAEAKARARTIWYEEFADTILQPVGVEIFFNRVVAPFLGLPNDLAVADKAEAEKVPGLCDYIEKSLPEGGWLVEDRFTLADIAVACPLINIGYCSEGLDAGRWPRAKAWLQKVRERPSFVEALAAEARALNRMMGM</sequence>
<dbReference type="PROSITE" id="PS50405">
    <property type="entry name" value="GST_CTER"/>
    <property type="match status" value="1"/>
</dbReference>
<dbReference type="PANTHER" id="PTHR44051:SF8">
    <property type="entry name" value="GLUTATHIONE S-TRANSFERASE GSTA"/>
    <property type="match status" value="1"/>
</dbReference>
<dbReference type="SFLD" id="SFLDG00358">
    <property type="entry name" value="Main_(cytGST)"/>
    <property type="match status" value="1"/>
</dbReference>
<dbReference type="InterPro" id="IPR004045">
    <property type="entry name" value="Glutathione_S-Trfase_N"/>
</dbReference>
<organism evidence="3 4">
    <name type="scientific">Sphingobium cloacae</name>
    <dbReference type="NCBI Taxonomy" id="120107"/>
    <lineage>
        <taxon>Bacteria</taxon>
        <taxon>Pseudomonadati</taxon>
        <taxon>Pseudomonadota</taxon>
        <taxon>Alphaproteobacteria</taxon>
        <taxon>Sphingomonadales</taxon>
        <taxon>Sphingomonadaceae</taxon>
        <taxon>Sphingobium</taxon>
    </lineage>
</organism>
<accession>A0A1E1F6S9</accession>